<reference evidence="7" key="2">
    <citation type="submission" date="2021-04" db="EMBL/GenBank/DDBJ databases">
        <title>Novel species in family Eggerthellaceae.</title>
        <authorList>
            <person name="Zhang G."/>
        </authorList>
    </citation>
    <scope>NUCLEOTIDE SEQUENCE</scope>
    <source>
        <strain evidence="7">Zg-886</strain>
    </source>
</reference>
<dbReference type="InterPro" id="IPR003439">
    <property type="entry name" value="ABC_transporter-like_ATP-bd"/>
</dbReference>
<dbReference type="InterPro" id="IPR027417">
    <property type="entry name" value="P-loop_NTPase"/>
</dbReference>
<keyword evidence="4 7" id="KW-0067">ATP-binding</keyword>
<dbReference type="RefSeq" id="WP_165057152.1">
    <property type="nucleotide sequence ID" value="NZ_CP072829.1"/>
</dbReference>
<organism evidence="7 9">
    <name type="scientific">Xiamenia xianingshaonis</name>
    <dbReference type="NCBI Taxonomy" id="2682776"/>
    <lineage>
        <taxon>Bacteria</taxon>
        <taxon>Bacillati</taxon>
        <taxon>Actinomycetota</taxon>
        <taxon>Coriobacteriia</taxon>
        <taxon>Eggerthellales</taxon>
        <taxon>Eggerthellaceae</taxon>
        <taxon>Xiamenia</taxon>
    </lineage>
</organism>
<dbReference type="AlphaFoldDB" id="A0A9E6MQT2"/>
<evidence type="ECO:0000256" key="3">
    <source>
        <dbReference type="ARBA" id="ARBA00022741"/>
    </source>
</evidence>
<protein>
    <submittedName>
        <fullName evidence="7">ATP-binding cassette domain-containing protein</fullName>
    </submittedName>
</protein>
<gene>
    <name evidence="6" type="ORF">GMI68_03550</name>
    <name evidence="7" type="ORF">J7S26_00485</name>
</gene>
<dbReference type="PANTHER" id="PTHR43335:SF8">
    <property type="entry name" value="ABC TRANSPORTER, ATP-BINDING PROTEIN"/>
    <property type="match status" value="1"/>
</dbReference>
<accession>A0A9E6MQT2</accession>
<dbReference type="PROSITE" id="PS50893">
    <property type="entry name" value="ABC_TRANSPORTER_2"/>
    <property type="match status" value="1"/>
</dbReference>
<dbReference type="Proteomes" id="UP000671910">
    <property type="component" value="Chromosome"/>
</dbReference>
<dbReference type="PROSITE" id="PS00211">
    <property type="entry name" value="ABC_TRANSPORTER_1"/>
    <property type="match status" value="1"/>
</dbReference>
<sequence>MPVIETRQLTKTFGRIRAVDGVSLAVNQGDIYGFVGKNGAGKSTLMKMVCGLTTPTAGEVRLFDGPPCGGNPRIGVLIEEAGLLPNLSAMENVMAKSLVIGLPDAKKRCEDVLAAVGLDPASRLATKRFSLGMRRRLGIALALVGSPDALVLDEPFNGLDPEGTRAMRQLLMHLNEASGVTVFISSHVIDQLDRMATRYGIIAEGRLTAEMTAEDVQEACAESLRVRTDDLTRTTALLQDRLPGVRMRVDADGAIVMPGLTDSAPVASVLRDAGLLVYEMSVQRRDVEDYFVSLMEGGRHA</sequence>
<name>A0A9E6MQT2_9ACTN</name>
<dbReference type="EMBL" id="CP072829">
    <property type="protein sequence ID" value="QTU84450.1"/>
    <property type="molecule type" value="Genomic_DNA"/>
</dbReference>
<evidence type="ECO:0000313" key="7">
    <source>
        <dbReference type="EMBL" id="QTU84450.1"/>
    </source>
</evidence>
<dbReference type="EMBL" id="WPCR01000004">
    <property type="protein sequence ID" value="NHM13855.1"/>
    <property type="molecule type" value="Genomic_DNA"/>
</dbReference>
<evidence type="ECO:0000256" key="2">
    <source>
        <dbReference type="ARBA" id="ARBA00022448"/>
    </source>
</evidence>
<proteinExistence type="inferred from homology"/>
<dbReference type="Proteomes" id="UP000636394">
    <property type="component" value="Unassembled WGS sequence"/>
</dbReference>
<keyword evidence="2" id="KW-0813">Transport</keyword>
<evidence type="ECO:0000256" key="4">
    <source>
        <dbReference type="ARBA" id="ARBA00022840"/>
    </source>
</evidence>
<dbReference type="InterPro" id="IPR003593">
    <property type="entry name" value="AAA+_ATPase"/>
</dbReference>
<dbReference type="Pfam" id="PF00005">
    <property type="entry name" value="ABC_tran"/>
    <property type="match status" value="1"/>
</dbReference>
<dbReference type="GO" id="GO:0005524">
    <property type="term" value="F:ATP binding"/>
    <property type="evidence" value="ECO:0007669"/>
    <property type="project" value="UniProtKB-KW"/>
</dbReference>
<dbReference type="KEGG" id="ebz:J7S26_00485"/>
<dbReference type="SUPFAM" id="SSF52540">
    <property type="entry name" value="P-loop containing nucleoside triphosphate hydrolases"/>
    <property type="match status" value="1"/>
</dbReference>
<dbReference type="InterPro" id="IPR017871">
    <property type="entry name" value="ABC_transporter-like_CS"/>
</dbReference>
<keyword evidence="8" id="KW-1185">Reference proteome</keyword>
<dbReference type="GO" id="GO:0016887">
    <property type="term" value="F:ATP hydrolysis activity"/>
    <property type="evidence" value="ECO:0007669"/>
    <property type="project" value="InterPro"/>
</dbReference>
<dbReference type="SMART" id="SM00382">
    <property type="entry name" value="AAA"/>
    <property type="match status" value="1"/>
</dbReference>
<keyword evidence="3" id="KW-0547">Nucleotide-binding</keyword>
<dbReference type="PANTHER" id="PTHR43335">
    <property type="entry name" value="ABC TRANSPORTER, ATP-BINDING PROTEIN"/>
    <property type="match status" value="1"/>
</dbReference>
<evidence type="ECO:0000313" key="6">
    <source>
        <dbReference type="EMBL" id="NHM13855.1"/>
    </source>
</evidence>
<reference evidence="6 8" key="1">
    <citation type="submission" date="2019-11" db="EMBL/GenBank/DDBJ databases">
        <title>Eggerthellaceae novel genus isolated from the rectal contents of marmort.</title>
        <authorList>
            <person name="Zhang G."/>
        </authorList>
    </citation>
    <scope>NUCLEOTIDE SEQUENCE [LARGE SCALE GENOMIC DNA]</scope>
    <source>
        <strain evidence="6">Zg-886</strain>
        <strain evidence="8">zg-886</strain>
    </source>
</reference>
<comment type="similarity">
    <text evidence="1">Belongs to the ABC transporter superfamily.</text>
</comment>
<evidence type="ECO:0000256" key="1">
    <source>
        <dbReference type="ARBA" id="ARBA00005417"/>
    </source>
</evidence>
<evidence type="ECO:0000313" key="8">
    <source>
        <dbReference type="Proteomes" id="UP000636394"/>
    </source>
</evidence>
<dbReference type="Gene3D" id="3.40.50.300">
    <property type="entry name" value="P-loop containing nucleotide triphosphate hydrolases"/>
    <property type="match status" value="1"/>
</dbReference>
<evidence type="ECO:0000259" key="5">
    <source>
        <dbReference type="PROSITE" id="PS50893"/>
    </source>
</evidence>
<feature type="domain" description="ABC transporter" evidence="5">
    <location>
        <begin position="4"/>
        <end position="229"/>
    </location>
</feature>
<evidence type="ECO:0000313" key="9">
    <source>
        <dbReference type="Proteomes" id="UP000671910"/>
    </source>
</evidence>